<reference evidence="1 2" key="1">
    <citation type="submission" date="2016-10" db="EMBL/GenBank/DDBJ databases">
        <authorList>
            <person name="de Groot N.N."/>
        </authorList>
    </citation>
    <scope>NUCLEOTIDE SEQUENCE [LARGE SCALE GENOMIC DNA]</scope>
    <source>
        <strain evidence="1 2">R5</strain>
    </source>
</reference>
<dbReference type="AlphaFoldDB" id="A0A1G7H4U3"/>
<dbReference type="RefSeq" id="WP_092088218.1">
    <property type="nucleotide sequence ID" value="NZ_FMZW01000040.1"/>
</dbReference>
<dbReference type="PANTHER" id="PTHR37909:SF1">
    <property type="entry name" value="S-ADENOSYL-L-METHIONINE-DEPENDENT METHYLTRANSFERASES SUPERFAMILY PROTEIN"/>
    <property type="match status" value="1"/>
</dbReference>
<dbReference type="EMBL" id="FMZW01000040">
    <property type="protein sequence ID" value="SDE95371.1"/>
    <property type="molecule type" value="Genomic_DNA"/>
</dbReference>
<dbReference type="InterPro" id="IPR029063">
    <property type="entry name" value="SAM-dependent_MTases_sf"/>
</dbReference>
<proteinExistence type="predicted"/>
<evidence type="ECO:0000313" key="2">
    <source>
        <dbReference type="Proteomes" id="UP000199245"/>
    </source>
</evidence>
<keyword evidence="1" id="KW-0808">Transferase</keyword>
<dbReference type="SUPFAM" id="SSF53335">
    <property type="entry name" value="S-adenosyl-L-methionine-dependent methyltransferases"/>
    <property type="match status" value="1"/>
</dbReference>
<gene>
    <name evidence="1" type="ORF">SAMN05216337_104042</name>
</gene>
<dbReference type="Gene3D" id="3.40.50.150">
    <property type="entry name" value="Vaccinia Virus protein VP39"/>
    <property type="match status" value="1"/>
</dbReference>
<evidence type="ECO:0000313" key="1">
    <source>
        <dbReference type="EMBL" id="SDE95371.1"/>
    </source>
</evidence>
<keyword evidence="1" id="KW-0489">Methyltransferase</keyword>
<dbReference type="GO" id="GO:0008168">
    <property type="term" value="F:methyltransferase activity"/>
    <property type="evidence" value="ECO:0007669"/>
    <property type="project" value="UniProtKB-KW"/>
</dbReference>
<accession>A0A1G7H4U3</accession>
<dbReference type="PANTHER" id="PTHR37909">
    <property type="entry name" value="S-ADENOSYL-L-METHIONINE-DEPENDENT METHYLTRANSFERASES SUPERFAMILY PROTEIN"/>
    <property type="match status" value="1"/>
</dbReference>
<dbReference type="Pfam" id="PF13578">
    <property type="entry name" value="Methyltransf_24"/>
    <property type="match status" value="1"/>
</dbReference>
<dbReference type="CDD" id="cd02440">
    <property type="entry name" value="AdoMet_MTases"/>
    <property type="match status" value="1"/>
</dbReference>
<organism evidence="1 2">
    <name type="scientific">Bradyrhizobium brasilense</name>
    <dbReference type="NCBI Taxonomy" id="1419277"/>
    <lineage>
        <taxon>Bacteria</taxon>
        <taxon>Pseudomonadati</taxon>
        <taxon>Pseudomonadota</taxon>
        <taxon>Alphaproteobacteria</taxon>
        <taxon>Hyphomicrobiales</taxon>
        <taxon>Nitrobacteraceae</taxon>
        <taxon>Bradyrhizobium</taxon>
    </lineage>
</organism>
<dbReference type="Proteomes" id="UP000199245">
    <property type="component" value="Unassembled WGS sequence"/>
</dbReference>
<protein>
    <submittedName>
        <fullName evidence="1">Methyltransferase domain-containing protein</fullName>
    </submittedName>
</protein>
<name>A0A1G7H4U3_9BRAD</name>
<sequence>MNDTVSGFTNNWFDVTARPVWEQLIPQIRPERILEIGSYEGASACYLIDKCADQRPIEIQCIDTWEGGSEHRADGVNMSSVEMRFQNNVAEAAKRARHPVKLIFRKGRSAEQLARLIGEGFKQYFDMIYIDGSHEAPDVIADAVLSFELLKAGGHMIFDDYLWRHPNAPFKDCLDTPKPAIDAFLNLYFHRMQLVWSPNSQVVARRLS</sequence>
<dbReference type="GO" id="GO:0032259">
    <property type="term" value="P:methylation"/>
    <property type="evidence" value="ECO:0007669"/>
    <property type="project" value="UniProtKB-KW"/>
</dbReference>